<feature type="compositionally biased region" description="Basic residues" evidence="2">
    <location>
        <begin position="57"/>
        <end position="71"/>
    </location>
</feature>
<protein>
    <recommendedName>
        <fullName evidence="3">OTU domain-containing protein</fullName>
    </recommendedName>
</protein>
<accession>A0AAV0J7U5</accession>
<dbReference type="PANTHER" id="PTHR12419:SF7">
    <property type="entry name" value="OTU DOMAIN-CONTAINING PROTEIN 3"/>
    <property type="match status" value="1"/>
</dbReference>
<dbReference type="Gene3D" id="3.90.70.80">
    <property type="match status" value="1"/>
</dbReference>
<dbReference type="GO" id="GO:0004843">
    <property type="term" value="F:cysteine-type deubiquitinase activity"/>
    <property type="evidence" value="ECO:0007669"/>
    <property type="project" value="TreeGrafter"/>
</dbReference>
<proteinExistence type="inferred from homology"/>
<dbReference type="AlphaFoldDB" id="A0AAV0J7U5"/>
<reference evidence="4" key="1">
    <citation type="submission" date="2022-08" db="EMBL/GenBank/DDBJ databases">
        <authorList>
            <person name="Gutierrez-Valencia J."/>
        </authorList>
    </citation>
    <scope>NUCLEOTIDE SEQUENCE</scope>
</reference>
<feature type="compositionally biased region" description="Basic residues" evidence="2">
    <location>
        <begin position="427"/>
        <end position="438"/>
    </location>
</feature>
<feature type="compositionally biased region" description="Basic and acidic residues" evidence="2">
    <location>
        <begin position="373"/>
        <end position="387"/>
    </location>
</feature>
<dbReference type="Pfam" id="PF02810">
    <property type="entry name" value="SEC-C"/>
    <property type="match status" value="1"/>
</dbReference>
<dbReference type="FunFam" id="3.90.70.80:FF:000009">
    <property type="entry name" value="OTU domain-containing protein 3"/>
    <property type="match status" value="1"/>
</dbReference>
<evidence type="ECO:0000313" key="5">
    <source>
        <dbReference type="Proteomes" id="UP001154282"/>
    </source>
</evidence>
<dbReference type="CDD" id="cd22771">
    <property type="entry name" value="OTU_plant_OTU7-like"/>
    <property type="match status" value="1"/>
</dbReference>
<comment type="similarity">
    <text evidence="1">Belongs to the peptidase C85 family.</text>
</comment>
<dbReference type="SUPFAM" id="SSF103642">
    <property type="entry name" value="Sec-C motif"/>
    <property type="match status" value="1"/>
</dbReference>
<dbReference type="EMBL" id="CAMGYJ010000004">
    <property type="protein sequence ID" value="CAI0405768.1"/>
    <property type="molecule type" value="Genomic_DNA"/>
</dbReference>
<evidence type="ECO:0000259" key="3">
    <source>
        <dbReference type="PROSITE" id="PS50802"/>
    </source>
</evidence>
<feature type="region of interest" description="Disordered" evidence="2">
    <location>
        <begin position="343"/>
        <end position="388"/>
    </location>
</feature>
<feature type="region of interest" description="Disordered" evidence="2">
    <location>
        <begin position="41"/>
        <end position="76"/>
    </location>
</feature>
<dbReference type="InterPro" id="IPR003323">
    <property type="entry name" value="OTU_dom"/>
</dbReference>
<dbReference type="InterPro" id="IPR004027">
    <property type="entry name" value="SEC_C_motif"/>
</dbReference>
<evidence type="ECO:0000256" key="1">
    <source>
        <dbReference type="ARBA" id="ARBA00010407"/>
    </source>
</evidence>
<dbReference type="SUPFAM" id="SSF54001">
    <property type="entry name" value="Cysteine proteinases"/>
    <property type="match status" value="1"/>
</dbReference>
<feature type="domain" description="OTU" evidence="3">
    <location>
        <begin position="93"/>
        <end position="226"/>
    </location>
</feature>
<dbReference type="Proteomes" id="UP001154282">
    <property type="component" value="Unassembled WGS sequence"/>
</dbReference>
<gene>
    <name evidence="4" type="ORF">LITE_LOCUS12973</name>
</gene>
<dbReference type="PROSITE" id="PS50802">
    <property type="entry name" value="OTU"/>
    <property type="match status" value="1"/>
</dbReference>
<dbReference type="PANTHER" id="PTHR12419">
    <property type="entry name" value="OTU DOMAIN CONTAINING PROTEIN"/>
    <property type="match status" value="1"/>
</dbReference>
<name>A0AAV0J7U5_9ROSI</name>
<organism evidence="4 5">
    <name type="scientific">Linum tenue</name>
    <dbReference type="NCBI Taxonomy" id="586396"/>
    <lineage>
        <taxon>Eukaryota</taxon>
        <taxon>Viridiplantae</taxon>
        <taxon>Streptophyta</taxon>
        <taxon>Embryophyta</taxon>
        <taxon>Tracheophyta</taxon>
        <taxon>Spermatophyta</taxon>
        <taxon>Magnoliopsida</taxon>
        <taxon>eudicotyledons</taxon>
        <taxon>Gunneridae</taxon>
        <taxon>Pentapetalae</taxon>
        <taxon>rosids</taxon>
        <taxon>fabids</taxon>
        <taxon>Malpighiales</taxon>
        <taxon>Linaceae</taxon>
        <taxon>Linum</taxon>
    </lineage>
</organism>
<evidence type="ECO:0000256" key="2">
    <source>
        <dbReference type="SAM" id="MobiDB-lite"/>
    </source>
</evidence>
<keyword evidence="5" id="KW-1185">Reference proteome</keyword>
<evidence type="ECO:0000313" key="4">
    <source>
        <dbReference type="EMBL" id="CAI0405768.1"/>
    </source>
</evidence>
<dbReference type="InterPro" id="IPR038765">
    <property type="entry name" value="Papain-like_cys_pep_sf"/>
</dbReference>
<dbReference type="GO" id="GO:0016579">
    <property type="term" value="P:protein deubiquitination"/>
    <property type="evidence" value="ECO:0007669"/>
    <property type="project" value="TreeGrafter"/>
</dbReference>
<feature type="region of interest" description="Disordered" evidence="2">
    <location>
        <begin position="426"/>
        <end position="454"/>
    </location>
</feature>
<dbReference type="Pfam" id="PF02338">
    <property type="entry name" value="OTU"/>
    <property type="match status" value="1"/>
</dbReference>
<comment type="caution">
    <text evidence="4">The sequence shown here is derived from an EMBL/GenBank/DDBJ whole genome shotgun (WGS) entry which is preliminary data.</text>
</comment>
<feature type="compositionally biased region" description="Basic and acidic residues" evidence="2">
    <location>
        <begin position="343"/>
        <end position="359"/>
    </location>
</feature>
<sequence>MFVGLLQIARRGGKISRLPFRLVLSRLHFRAASDDLAGGVPPFGTAGKQRLSPKAMVKTKHQKSKPKKAPKVKQQGKQADLTMFRGQLDGLGLKIIQVTADGNCFFRFVSVLVVYRSLADQLDGNEEEHGKYRSMIVQYIRENRELFEPFLEDDVPFDEYCQQMGKDGTWAGHMELQAASLVTNSNICIHRHMSPRWYIQNFDQRGARMIHLSYHDEEHYNSLRSKEDLCDGPARPIVIKADATLSQVKAASSKSNGLVLGNKADSGSVKVVMAGSGCENIEKVEQVLLQVHGDVDAAIEYLIAERESENYSVDNGSLPCQAHSFSGNGRSIISMNMLRNTRRDDVDGRCDQSQDELSKKTRKHEPSNSPVKESTKDTSSKTDDKIPRNKVCPCGSKKKYKSCCGVAKGRSSSMIMRNQAIETGCGRVRKDKKQNKKGGHAESLPSCGSENGPLDMGALCI</sequence>
<dbReference type="InterPro" id="IPR050704">
    <property type="entry name" value="Peptidase_C85-like"/>
</dbReference>
<dbReference type="Gene3D" id="3.10.450.50">
    <property type="match status" value="1"/>
</dbReference>